<evidence type="ECO:0000313" key="4">
    <source>
        <dbReference type="EMBL" id="MFB9837204.1"/>
    </source>
</evidence>
<dbReference type="CDD" id="cd04496">
    <property type="entry name" value="SSB_OBF"/>
    <property type="match status" value="1"/>
</dbReference>
<protein>
    <recommendedName>
        <fullName evidence="2">Single-stranded DNA-binding protein</fullName>
    </recommendedName>
</protein>
<name>A0ABV5YQ69_9ACTN</name>
<comment type="caution">
    <text evidence="4">The sequence shown here is derived from an EMBL/GenBank/DDBJ whole genome shotgun (WGS) entry which is preliminary data.</text>
</comment>
<feature type="compositionally biased region" description="Basic and acidic residues" evidence="3">
    <location>
        <begin position="117"/>
        <end position="133"/>
    </location>
</feature>
<accession>A0ABV5YQ69</accession>
<evidence type="ECO:0000256" key="3">
    <source>
        <dbReference type="SAM" id="MobiDB-lite"/>
    </source>
</evidence>
<keyword evidence="5" id="KW-1185">Reference proteome</keyword>
<dbReference type="RefSeq" id="WP_378209984.1">
    <property type="nucleotide sequence ID" value="NZ_JBHLZP010000353.1"/>
</dbReference>
<dbReference type="Gene3D" id="2.40.50.140">
    <property type="entry name" value="Nucleic acid-binding proteins"/>
    <property type="match status" value="1"/>
</dbReference>
<dbReference type="Pfam" id="PF00436">
    <property type="entry name" value="SSB"/>
    <property type="match status" value="1"/>
</dbReference>
<sequence>MIGFVAQDPIFEVLASGTSLMSLRIGSTPRRYDREIGQWRDDDPMFLTVTCLRTLADNLQSCELQRGDPVIVTGKLRIREYVRDGQKRFSAQIEATTVGHDLSRGVARFQRAQRSAFPEDRRQADDVADRWLEADLDEDAEELTPQTTDKPDDIDDTDEDGTTPPFRAAA</sequence>
<dbReference type="EMBL" id="JBHLZP010000353">
    <property type="protein sequence ID" value="MFB9837204.1"/>
    <property type="molecule type" value="Genomic_DNA"/>
</dbReference>
<keyword evidence="1 2" id="KW-0238">DNA-binding</keyword>
<dbReference type="SUPFAM" id="SSF50249">
    <property type="entry name" value="Nucleic acid-binding proteins"/>
    <property type="match status" value="1"/>
</dbReference>
<reference evidence="4 5" key="1">
    <citation type="submission" date="2024-09" db="EMBL/GenBank/DDBJ databases">
        <authorList>
            <person name="Sun Q."/>
            <person name="Mori K."/>
        </authorList>
    </citation>
    <scope>NUCLEOTIDE SEQUENCE [LARGE SCALE GENOMIC DNA]</scope>
    <source>
        <strain evidence="4 5">TBRC 0563</strain>
    </source>
</reference>
<evidence type="ECO:0000256" key="1">
    <source>
        <dbReference type="ARBA" id="ARBA00023125"/>
    </source>
</evidence>
<dbReference type="InterPro" id="IPR000424">
    <property type="entry name" value="Primosome_PriB/ssb"/>
</dbReference>
<evidence type="ECO:0000256" key="2">
    <source>
        <dbReference type="PIRNR" id="PIRNR002070"/>
    </source>
</evidence>
<dbReference type="PROSITE" id="PS50935">
    <property type="entry name" value="SSB"/>
    <property type="match status" value="1"/>
</dbReference>
<feature type="region of interest" description="Disordered" evidence="3">
    <location>
        <begin position="117"/>
        <end position="170"/>
    </location>
</feature>
<organism evidence="4 5">
    <name type="scientific">Actinoallomurus acaciae</name>
    <dbReference type="NCBI Taxonomy" id="502577"/>
    <lineage>
        <taxon>Bacteria</taxon>
        <taxon>Bacillati</taxon>
        <taxon>Actinomycetota</taxon>
        <taxon>Actinomycetes</taxon>
        <taxon>Streptosporangiales</taxon>
        <taxon>Thermomonosporaceae</taxon>
        <taxon>Actinoallomurus</taxon>
    </lineage>
</organism>
<dbReference type="InterPro" id="IPR012340">
    <property type="entry name" value="NA-bd_OB-fold"/>
</dbReference>
<dbReference type="GO" id="GO:0003677">
    <property type="term" value="F:DNA binding"/>
    <property type="evidence" value="ECO:0007669"/>
    <property type="project" value="UniProtKB-KW"/>
</dbReference>
<dbReference type="Proteomes" id="UP001589627">
    <property type="component" value="Unassembled WGS sequence"/>
</dbReference>
<dbReference type="PIRSF" id="PIRSF002070">
    <property type="entry name" value="SSB"/>
    <property type="match status" value="1"/>
</dbReference>
<dbReference type="InterPro" id="IPR011344">
    <property type="entry name" value="ssDNA-bd"/>
</dbReference>
<proteinExistence type="predicted"/>
<gene>
    <name evidence="4" type="ORF">ACFFNX_34030</name>
</gene>
<evidence type="ECO:0000313" key="5">
    <source>
        <dbReference type="Proteomes" id="UP001589627"/>
    </source>
</evidence>
<feature type="compositionally biased region" description="Acidic residues" evidence="3">
    <location>
        <begin position="152"/>
        <end position="161"/>
    </location>
</feature>